<dbReference type="PANTHER" id="PTHR31736">
    <property type="match status" value="1"/>
</dbReference>
<keyword evidence="7 9" id="KW-0326">Glycosidase</keyword>
<comment type="caution">
    <text evidence="10">The sequence shown here is derived from an EMBL/GenBank/DDBJ whole genome shotgun (WGS) entry which is preliminary data.</text>
</comment>
<evidence type="ECO:0000256" key="3">
    <source>
        <dbReference type="ARBA" id="ARBA00022525"/>
    </source>
</evidence>
<reference evidence="10" key="1">
    <citation type="journal article" date="2023" name="IMA Fungus">
        <title>Comparative genomic study of the Penicillium genus elucidates a diverse pangenome and 15 lateral gene transfer events.</title>
        <authorList>
            <person name="Petersen C."/>
            <person name="Sorensen T."/>
            <person name="Nielsen M.R."/>
            <person name="Sondergaard T.E."/>
            <person name="Sorensen J.L."/>
            <person name="Fitzpatrick D.A."/>
            <person name="Frisvad J.C."/>
            <person name="Nielsen K.L."/>
        </authorList>
    </citation>
    <scope>NUCLEOTIDE SEQUENCE</scope>
    <source>
        <strain evidence="10">IBT 17514</strain>
    </source>
</reference>
<dbReference type="GO" id="GO:0071555">
    <property type="term" value="P:cell wall organization"/>
    <property type="evidence" value="ECO:0007669"/>
    <property type="project" value="UniProtKB-KW"/>
</dbReference>
<evidence type="ECO:0000313" key="10">
    <source>
        <dbReference type="EMBL" id="KAJ5741008.1"/>
    </source>
</evidence>
<dbReference type="GO" id="GO:0005576">
    <property type="term" value="C:extracellular region"/>
    <property type="evidence" value="ECO:0007669"/>
    <property type="project" value="UniProtKB-SubCell"/>
</dbReference>
<keyword evidence="3" id="KW-0964">Secreted</keyword>
<comment type="subcellular location">
    <subcellularLocation>
        <location evidence="1">Secreted</location>
    </subcellularLocation>
</comment>
<dbReference type="Pfam" id="PF00295">
    <property type="entry name" value="Glyco_hydro_28"/>
    <property type="match status" value="1"/>
</dbReference>
<dbReference type="GO" id="GO:0016829">
    <property type="term" value="F:lyase activity"/>
    <property type="evidence" value="ECO:0007669"/>
    <property type="project" value="UniProtKB-KW"/>
</dbReference>
<keyword evidence="11" id="KW-1185">Reference proteome</keyword>
<dbReference type="Proteomes" id="UP001215712">
    <property type="component" value="Unassembled WGS sequence"/>
</dbReference>
<evidence type="ECO:0000313" key="11">
    <source>
        <dbReference type="Proteomes" id="UP001215712"/>
    </source>
</evidence>
<proteinExistence type="inferred from homology"/>
<accession>A0AAD6HX61</accession>
<evidence type="ECO:0000256" key="1">
    <source>
        <dbReference type="ARBA" id="ARBA00004613"/>
    </source>
</evidence>
<evidence type="ECO:0000256" key="2">
    <source>
        <dbReference type="ARBA" id="ARBA00008834"/>
    </source>
</evidence>
<evidence type="ECO:0000256" key="7">
    <source>
        <dbReference type="ARBA" id="ARBA00023295"/>
    </source>
</evidence>
<keyword evidence="8" id="KW-0961">Cell wall biogenesis/degradation</keyword>
<comment type="similarity">
    <text evidence="2 9">Belongs to the glycosyl hydrolase 28 family.</text>
</comment>
<keyword evidence="10" id="KW-0456">Lyase</keyword>
<dbReference type="GO" id="GO:0004650">
    <property type="term" value="F:polygalacturonase activity"/>
    <property type="evidence" value="ECO:0007669"/>
    <property type="project" value="InterPro"/>
</dbReference>
<dbReference type="PANTHER" id="PTHR31736:SF8">
    <property type="entry name" value="PUTATIVE (AFU_ORTHOLOGUE AFUA_7G06410)-RELATED"/>
    <property type="match status" value="1"/>
</dbReference>
<name>A0AAD6HX61_9EURO</name>
<keyword evidence="5 9" id="KW-0378">Hydrolase</keyword>
<protein>
    <submittedName>
        <fullName evidence="10">Pectin lyase-like protein</fullName>
    </submittedName>
</protein>
<dbReference type="InterPro" id="IPR012334">
    <property type="entry name" value="Pectin_lyas_fold"/>
</dbReference>
<dbReference type="InterPro" id="IPR011050">
    <property type="entry name" value="Pectin_lyase_fold/virulence"/>
</dbReference>
<gene>
    <name evidence="10" type="ORF">N7493_000880</name>
</gene>
<dbReference type="EMBL" id="JAQJAN010000001">
    <property type="protein sequence ID" value="KAJ5741008.1"/>
    <property type="molecule type" value="Genomic_DNA"/>
</dbReference>
<dbReference type="AlphaFoldDB" id="A0AAD6HX61"/>
<reference evidence="10" key="2">
    <citation type="submission" date="2023-01" db="EMBL/GenBank/DDBJ databases">
        <authorList>
            <person name="Petersen C."/>
        </authorList>
    </citation>
    <scope>NUCLEOTIDE SEQUENCE</scope>
    <source>
        <strain evidence="10">IBT 17514</strain>
    </source>
</reference>
<dbReference type="InterPro" id="IPR000743">
    <property type="entry name" value="Glyco_hydro_28"/>
</dbReference>
<keyword evidence="6" id="KW-0325">Glycoprotein</keyword>
<evidence type="ECO:0000256" key="5">
    <source>
        <dbReference type="ARBA" id="ARBA00022801"/>
    </source>
</evidence>
<sequence length="371" mass="40207">MWKWGKIIFENTTYHVNSVMKTTGLQDCEVDLHGTLLWSENITYWLDHSMPVGYQNQSTVWFIGGDNVKFDGHGYGTLDGNGQVCYDFVGSTSNYPRLPMALTVTDSKNSEFTGIRFIQSQMWTLAVTSSEHVSFTNVFVNNTGTQGTVQNTDGANTIYSSHITFRDWEVINGDDSISVKANSTDILIENCTFRDGLGISIGSIGQYNGVYETVQRVIARNITLDNTDHAAYFKTWTGEQVGYPPNGGGGGLGVASDFLFEGFTGTLRGAPFSISQCTTFSGASGNCTSSKFQIRDVTFKDIKRTSSTEEVASFQCSAVKPCENISVEGVDLIYSGNNTLANEYLCGNVDGIHGFECTGAVCVGSSATAGC</sequence>
<evidence type="ECO:0000256" key="6">
    <source>
        <dbReference type="ARBA" id="ARBA00023180"/>
    </source>
</evidence>
<evidence type="ECO:0000256" key="9">
    <source>
        <dbReference type="RuleBase" id="RU361169"/>
    </source>
</evidence>
<dbReference type="GO" id="GO:0005975">
    <property type="term" value="P:carbohydrate metabolic process"/>
    <property type="evidence" value="ECO:0007669"/>
    <property type="project" value="InterPro"/>
</dbReference>
<dbReference type="SUPFAM" id="SSF51126">
    <property type="entry name" value="Pectin lyase-like"/>
    <property type="match status" value="1"/>
</dbReference>
<evidence type="ECO:0000256" key="8">
    <source>
        <dbReference type="ARBA" id="ARBA00023316"/>
    </source>
</evidence>
<dbReference type="Gene3D" id="2.160.20.10">
    <property type="entry name" value="Single-stranded right-handed beta-helix, Pectin lyase-like"/>
    <property type="match status" value="1"/>
</dbReference>
<organism evidence="10 11">
    <name type="scientific">Penicillium malachiteum</name>
    <dbReference type="NCBI Taxonomy" id="1324776"/>
    <lineage>
        <taxon>Eukaryota</taxon>
        <taxon>Fungi</taxon>
        <taxon>Dikarya</taxon>
        <taxon>Ascomycota</taxon>
        <taxon>Pezizomycotina</taxon>
        <taxon>Eurotiomycetes</taxon>
        <taxon>Eurotiomycetidae</taxon>
        <taxon>Eurotiales</taxon>
        <taxon>Aspergillaceae</taxon>
        <taxon>Penicillium</taxon>
    </lineage>
</organism>
<keyword evidence="4" id="KW-0732">Signal</keyword>
<evidence type="ECO:0000256" key="4">
    <source>
        <dbReference type="ARBA" id="ARBA00022729"/>
    </source>
</evidence>